<accession>A0A0R0D793</accession>
<evidence type="ECO:0000313" key="1">
    <source>
        <dbReference type="EMBL" id="KRG73950.1"/>
    </source>
</evidence>
<keyword evidence="2" id="KW-1185">Reference proteome</keyword>
<proteinExistence type="predicted"/>
<protein>
    <recommendedName>
        <fullName evidence="3">ASCH domain-containing protein</fullName>
    </recommendedName>
</protein>
<dbReference type="Proteomes" id="UP000050956">
    <property type="component" value="Unassembled WGS sequence"/>
</dbReference>
<dbReference type="RefSeq" id="WP_152980778.1">
    <property type="nucleotide sequence ID" value="NZ_LDJM01000052.1"/>
</dbReference>
<evidence type="ECO:0000313" key="2">
    <source>
        <dbReference type="Proteomes" id="UP000050956"/>
    </source>
</evidence>
<dbReference type="EMBL" id="LDJM01000052">
    <property type="protein sequence ID" value="KRG73950.1"/>
    <property type="molecule type" value="Genomic_DNA"/>
</dbReference>
<comment type="caution">
    <text evidence="1">The sequence shown here is derived from an EMBL/GenBank/DDBJ whole genome shotgun (WGS) entry which is preliminary data.</text>
</comment>
<name>A0A0R0D793_9GAMM</name>
<dbReference type="OrthoDB" id="5975333at2"/>
<dbReference type="PATRIC" id="fig|336566.3.peg.2628"/>
<organism evidence="1 2">
    <name type="scientific">Stenotrophomonas ginsengisoli</name>
    <dbReference type="NCBI Taxonomy" id="336566"/>
    <lineage>
        <taxon>Bacteria</taxon>
        <taxon>Pseudomonadati</taxon>
        <taxon>Pseudomonadota</taxon>
        <taxon>Gammaproteobacteria</taxon>
        <taxon>Lysobacterales</taxon>
        <taxon>Lysobacteraceae</taxon>
        <taxon>Stenotrophomonas</taxon>
    </lineage>
</organism>
<gene>
    <name evidence="1" type="ORF">ABB30_14970</name>
</gene>
<dbReference type="STRING" id="336566.ABB30_14970"/>
<reference evidence="1 2" key="1">
    <citation type="submission" date="2015-05" db="EMBL/GenBank/DDBJ databases">
        <title>Genome sequencing and analysis of members of genus Stenotrophomonas.</title>
        <authorList>
            <person name="Patil P.P."/>
            <person name="Midha S."/>
            <person name="Patil P.B."/>
        </authorList>
    </citation>
    <scope>NUCLEOTIDE SEQUENCE [LARGE SCALE GENOMIC DNA]</scope>
    <source>
        <strain evidence="1 2">DSM 24757</strain>
    </source>
</reference>
<sequence length="115" mass="12479">MATEPDHHDAIPVMGFATPVFATGRNTSVRQGTRWLGVAQVRLQLGDGQLSAPLALHTRAMRFDQLTASDLACEHDPTCRDPAGLLTVLQRHYPGFQAGAMVTVCDFWLPAPPLT</sequence>
<dbReference type="AlphaFoldDB" id="A0A0R0D793"/>
<evidence type="ECO:0008006" key="3">
    <source>
        <dbReference type="Google" id="ProtNLM"/>
    </source>
</evidence>